<sequence>MSTQAPQGANNRTGKQGHSPIFNLLFNIVIPTLILTKLSADDRLGPQGSIVLALLFPICFGLWDYIKTRKANFFSILGFISVLLTGGISLLELDPKYIAIKEAAIPGLIGLATLISIYTPFPLIRTFLFNENIVDVAKVDAALDQHQCHPQFERALKNATQMLAGSFFLSSALNYGLAKYLLVSPPGTPEYSAELGRMTGLSFPVIALPCTLVMMGVLYYLIHQIKSLTHLELDDIFHIHHDEKA</sequence>
<comment type="caution">
    <text evidence="2">The sequence shown here is derived from an EMBL/GenBank/DDBJ whole genome shotgun (WGS) entry which is preliminary data.</text>
</comment>
<organism evidence="2 3">
    <name type="scientific">Spongiibacter pelagi</name>
    <dbReference type="NCBI Taxonomy" id="2760804"/>
    <lineage>
        <taxon>Bacteria</taxon>
        <taxon>Pseudomonadati</taxon>
        <taxon>Pseudomonadota</taxon>
        <taxon>Gammaproteobacteria</taxon>
        <taxon>Cellvibrionales</taxon>
        <taxon>Spongiibacteraceae</taxon>
        <taxon>Spongiibacter</taxon>
    </lineage>
</organism>
<feature type="transmembrane region" description="Helical" evidence="1">
    <location>
        <begin position="162"/>
        <end position="181"/>
    </location>
</feature>
<reference evidence="2" key="1">
    <citation type="submission" date="2020-09" db="EMBL/GenBank/DDBJ databases">
        <authorList>
            <person name="Yoon J.-W."/>
        </authorList>
    </citation>
    <scope>NUCLEOTIDE SEQUENCE</scope>
    <source>
        <strain evidence="2">KMU-158</strain>
    </source>
</reference>
<keyword evidence="1" id="KW-0472">Membrane</keyword>
<evidence type="ECO:0000313" key="3">
    <source>
        <dbReference type="Proteomes" id="UP000610558"/>
    </source>
</evidence>
<feature type="transmembrane region" description="Helical" evidence="1">
    <location>
        <begin position="103"/>
        <end position="121"/>
    </location>
</feature>
<dbReference type="RefSeq" id="WP_190764629.1">
    <property type="nucleotide sequence ID" value="NZ_JACXLD010000004.1"/>
</dbReference>
<dbReference type="EMBL" id="JACXLD010000004">
    <property type="protein sequence ID" value="MBD2859129.1"/>
    <property type="molecule type" value="Genomic_DNA"/>
</dbReference>
<name>A0A927GX73_9GAMM</name>
<proteinExistence type="predicted"/>
<dbReference type="Proteomes" id="UP000610558">
    <property type="component" value="Unassembled WGS sequence"/>
</dbReference>
<feature type="transmembrane region" description="Helical" evidence="1">
    <location>
        <begin position="73"/>
        <end position="91"/>
    </location>
</feature>
<gene>
    <name evidence="2" type="ORF">IB286_08925</name>
</gene>
<evidence type="ECO:0000313" key="2">
    <source>
        <dbReference type="EMBL" id="MBD2859129.1"/>
    </source>
</evidence>
<accession>A0A927GX73</accession>
<keyword evidence="3" id="KW-1185">Reference proteome</keyword>
<keyword evidence="1" id="KW-1133">Transmembrane helix</keyword>
<keyword evidence="1" id="KW-0812">Transmembrane</keyword>
<dbReference type="PIRSF" id="PIRSF028137">
    <property type="entry name" value="UCP028137"/>
    <property type="match status" value="1"/>
</dbReference>
<dbReference type="AlphaFoldDB" id="A0A927GX73"/>
<feature type="transmembrane region" description="Helical" evidence="1">
    <location>
        <begin position="21"/>
        <end position="40"/>
    </location>
</feature>
<feature type="transmembrane region" description="Helical" evidence="1">
    <location>
        <begin position="201"/>
        <end position="222"/>
    </location>
</feature>
<feature type="transmembrane region" description="Helical" evidence="1">
    <location>
        <begin position="46"/>
        <end position="66"/>
    </location>
</feature>
<dbReference type="NCBIfam" id="NF041646">
    <property type="entry name" value="VC0807_fam"/>
    <property type="match status" value="1"/>
</dbReference>
<evidence type="ECO:0000256" key="1">
    <source>
        <dbReference type="SAM" id="Phobius"/>
    </source>
</evidence>
<dbReference type="InterPro" id="IPR016870">
    <property type="entry name" value="UCP028137"/>
</dbReference>
<protein>
    <submittedName>
        <fullName evidence="2">MFS transporter</fullName>
    </submittedName>
</protein>